<dbReference type="SUPFAM" id="SSF52540">
    <property type="entry name" value="P-loop containing nucleoside triphosphate hydrolases"/>
    <property type="match status" value="1"/>
</dbReference>
<dbReference type="InterPro" id="IPR027417">
    <property type="entry name" value="P-loop_NTPase"/>
</dbReference>
<reference evidence="1" key="1">
    <citation type="submission" date="2020-02" db="EMBL/GenBank/DDBJ databases">
        <authorList>
            <person name="Meier V. D."/>
        </authorList>
    </citation>
    <scope>NUCLEOTIDE SEQUENCE</scope>
    <source>
        <strain evidence="1">AVDCRST_MAG93</strain>
    </source>
</reference>
<name>A0A6J4J2D7_9CHLR</name>
<dbReference type="Pfam" id="PF13481">
    <property type="entry name" value="AAA_25"/>
    <property type="match status" value="1"/>
</dbReference>
<dbReference type="Gene3D" id="3.40.50.300">
    <property type="entry name" value="P-loop containing nucleotide triphosphate hydrolases"/>
    <property type="match status" value="1"/>
</dbReference>
<gene>
    <name evidence="1" type="ORF">AVDCRST_MAG93-2528</name>
</gene>
<feature type="non-terminal residue" evidence="1">
    <location>
        <position position="144"/>
    </location>
</feature>
<organism evidence="1">
    <name type="scientific">uncultured Chloroflexia bacterium</name>
    <dbReference type="NCBI Taxonomy" id="1672391"/>
    <lineage>
        <taxon>Bacteria</taxon>
        <taxon>Bacillati</taxon>
        <taxon>Chloroflexota</taxon>
        <taxon>Chloroflexia</taxon>
        <taxon>environmental samples</taxon>
    </lineage>
</organism>
<protein>
    <submittedName>
        <fullName evidence="1">DNA repair protein RadA</fullName>
    </submittedName>
</protein>
<proteinExistence type="predicted"/>
<evidence type="ECO:0000313" key="1">
    <source>
        <dbReference type="EMBL" id="CAA9268551.1"/>
    </source>
</evidence>
<sequence>MSVGTIDGQPSVFAGTFTAVHLMNEVLAPVRWAVPGILPEGLSLLAGKPKLGKSWLALGLAVAKASGGLALGKIPVERGEVLYLALEDNRRRLQNRLRKVLDGDPPPEGLHIATEWARVDEGGADDLDDWLTVHPDAGLVVVDI</sequence>
<dbReference type="AlphaFoldDB" id="A0A6J4J2D7"/>
<dbReference type="EMBL" id="CADCTR010000859">
    <property type="protein sequence ID" value="CAA9268551.1"/>
    <property type="molecule type" value="Genomic_DNA"/>
</dbReference>
<accession>A0A6J4J2D7</accession>